<feature type="transmembrane region" description="Helical" evidence="1">
    <location>
        <begin position="130"/>
        <end position="157"/>
    </location>
</feature>
<keyword evidence="3" id="KW-1185">Reference proteome</keyword>
<feature type="transmembrane region" description="Helical" evidence="1">
    <location>
        <begin position="48"/>
        <end position="70"/>
    </location>
</feature>
<evidence type="ECO:0000313" key="3">
    <source>
        <dbReference type="Proteomes" id="UP000441717"/>
    </source>
</evidence>
<keyword evidence="1" id="KW-0812">Transmembrane</keyword>
<name>A0A6N7IPB6_9FIRM</name>
<dbReference type="RefSeq" id="WP_152945780.1">
    <property type="nucleotide sequence ID" value="NZ_WHYR01000012.1"/>
</dbReference>
<protein>
    <submittedName>
        <fullName evidence="2">Uncharacterized protein</fullName>
    </submittedName>
</protein>
<sequence length="173" mass="19424">MIKIVFKIIKEYGFKNLLYWDMLFALLMGVIVYLFISSLCREQIITFLGPTIGASASLVAVQISTIALLVSLIQKETIIMLAPDSTEERNLILALGGPFLIGTISWIIGILFLLTSLMMVIRDYFFLSRIFIAFGTSSIVYSIIMIPSLIAFIIDLLNTQAQFLKKNYGDRHG</sequence>
<organism evidence="2 3">
    <name type="scientific">Desulfofundulus thermobenzoicus</name>
    <dbReference type="NCBI Taxonomy" id="29376"/>
    <lineage>
        <taxon>Bacteria</taxon>
        <taxon>Bacillati</taxon>
        <taxon>Bacillota</taxon>
        <taxon>Clostridia</taxon>
        <taxon>Eubacteriales</taxon>
        <taxon>Peptococcaceae</taxon>
        <taxon>Desulfofundulus</taxon>
    </lineage>
</organism>
<accession>A0A6N7IPB6</accession>
<gene>
    <name evidence="2" type="ORF">GFC01_06110</name>
</gene>
<dbReference type="EMBL" id="WHYR01000012">
    <property type="protein sequence ID" value="MQL51844.1"/>
    <property type="molecule type" value="Genomic_DNA"/>
</dbReference>
<evidence type="ECO:0000256" key="1">
    <source>
        <dbReference type="SAM" id="Phobius"/>
    </source>
</evidence>
<reference evidence="2 3" key="1">
    <citation type="submission" date="2019-10" db="EMBL/GenBank/DDBJ databases">
        <title>Comparative genomics of sulfur disproportionating microorganisms.</title>
        <authorList>
            <person name="Ward L.M."/>
            <person name="Bertran E."/>
            <person name="Johnston D."/>
        </authorList>
    </citation>
    <scope>NUCLEOTIDE SEQUENCE [LARGE SCALE GENOMIC DNA]</scope>
    <source>
        <strain evidence="2 3">DSM 14055</strain>
    </source>
</reference>
<dbReference type="Proteomes" id="UP000441717">
    <property type="component" value="Unassembled WGS sequence"/>
</dbReference>
<evidence type="ECO:0000313" key="2">
    <source>
        <dbReference type="EMBL" id="MQL51844.1"/>
    </source>
</evidence>
<dbReference type="AlphaFoldDB" id="A0A6N7IPB6"/>
<keyword evidence="1" id="KW-0472">Membrane</keyword>
<feature type="transmembrane region" description="Helical" evidence="1">
    <location>
        <begin position="91"/>
        <end position="118"/>
    </location>
</feature>
<keyword evidence="1" id="KW-1133">Transmembrane helix</keyword>
<proteinExistence type="predicted"/>
<feature type="transmembrane region" description="Helical" evidence="1">
    <location>
        <begin position="17"/>
        <end position="36"/>
    </location>
</feature>
<comment type="caution">
    <text evidence="2">The sequence shown here is derived from an EMBL/GenBank/DDBJ whole genome shotgun (WGS) entry which is preliminary data.</text>
</comment>